<evidence type="ECO:0000256" key="3">
    <source>
        <dbReference type="ARBA" id="ARBA00022763"/>
    </source>
</evidence>
<dbReference type="InterPro" id="IPR011257">
    <property type="entry name" value="DNA_glycosylase"/>
</dbReference>
<gene>
    <name evidence="11" type="ORF">CVLEPA_LOCUS3598</name>
</gene>
<evidence type="ECO:0000256" key="7">
    <source>
        <dbReference type="ARBA" id="ARBA00023268"/>
    </source>
</evidence>
<dbReference type="InterPro" id="IPR023170">
    <property type="entry name" value="HhH_base_excis_C"/>
</dbReference>
<keyword evidence="4" id="KW-0378">Hydrolase</keyword>
<feature type="domain" description="HhH-GPD" evidence="10">
    <location>
        <begin position="270"/>
        <end position="436"/>
    </location>
</feature>
<dbReference type="Proteomes" id="UP001642483">
    <property type="component" value="Unassembled WGS sequence"/>
</dbReference>
<dbReference type="PANTHER" id="PTHR10242">
    <property type="entry name" value="8-OXOGUANINE DNA GLYCOSYLASE"/>
    <property type="match status" value="1"/>
</dbReference>
<comment type="similarity">
    <text evidence="1">Belongs to the type-1 OGG1 family.</text>
</comment>
<dbReference type="InterPro" id="IPR012904">
    <property type="entry name" value="OGG_N"/>
</dbReference>
<dbReference type="SUPFAM" id="SSF55945">
    <property type="entry name" value="TATA-box binding protein-like"/>
    <property type="match status" value="1"/>
</dbReference>
<comment type="catalytic activity">
    <reaction evidence="9">
        <text>2'-deoxyribonucleotide-(2'-deoxyribose 5'-phosphate)-2'-deoxyribonucleotide-DNA = a 3'-end 2'-deoxyribonucleotide-(2,3-dehydro-2,3-deoxyribose 5'-phosphate)-DNA + a 5'-end 5'-phospho-2'-deoxyribonucleoside-DNA + H(+)</text>
        <dbReference type="Rhea" id="RHEA:66592"/>
        <dbReference type="Rhea" id="RHEA-COMP:13180"/>
        <dbReference type="Rhea" id="RHEA-COMP:16897"/>
        <dbReference type="Rhea" id="RHEA-COMP:17067"/>
        <dbReference type="ChEBI" id="CHEBI:15378"/>
        <dbReference type="ChEBI" id="CHEBI:136412"/>
        <dbReference type="ChEBI" id="CHEBI:157695"/>
        <dbReference type="ChEBI" id="CHEBI:167181"/>
        <dbReference type="EC" id="4.2.99.18"/>
    </reaction>
</comment>
<dbReference type="Gene3D" id="1.10.1670.10">
    <property type="entry name" value="Helix-hairpin-Helix base-excision DNA repair enzymes (C-terminal)"/>
    <property type="match status" value="1"/>
</dbReference>
<evidence type="ECO:0000313" key="11">
    <source>
        <dbReference type="EMBL" id="CAK8673851.1"/>
    </source>
</evidence>
<evidence type="ECO:0000256" key="8">
    <source>
        <dbReference type="ARBA" id="ARBA00023295"/>
    </source>
</evidence>
<protein>
    <recommendedName>
        <fullName evidence="2">DNA-(apurinic or apyrimidinic site) lyase</fullName>
        <ecNumber evidence="2">4.2.99.18</ecNumber>
    </recommendedName>
</protein>
<evidence type="ECO:0000256" key="2">
    <source>
        <dbReference type="ARBA" id="ARBA00012720"/>
    </source>
</evidence>
<dbReference type="Pfam" id="PF07934">
    <property type="entry name" value="OGG_N"/>
    <property type="match status" value="1"/>
</dbReference>
<dbReference type="EMBL" id="CAWYQH010000002">
    <property type="protein sequence ID" value="CAK8673851.1"/>
    <property type="molecule type" value="Genomic_DNA"/>
</dbReference>
<sequence length="464" mass="53592">MHASYNSSVPFCSGFYHIYSLNLQQRQRHIEFVTKSKMHVIIARHENFQKTNIVYMLCKVRNLVCANYKYYYALAKNTNTSAFIELCLWSITTRMSNNVRHLSSTEWDTIDCKANNLQLDTNLTCGQAFRWRHFNDDGPTMIGVFSHRVWQLKQTSNFIHFRVLACSHWSIKVVPISDQNDTPGCKALKRRKLSSPKKCGYKDTKNTRLCGCHLREKEILIKYLQLEINLHELYQQWSMKDKQFLGVSKKFPCVRVLNQEPLETLFSFLCSVNNSISRIVPMVERMCQKYGDKLLDFNGFEFYDFPSLNKLAQANTDKELRQLGFGYRAPFISQCAKKVLQNGGEEWLSSLENQSYEDAMSQLIQLPGVGMKVADCICLMALNKPCAVPVDTHVRQIAVRDYGYKIKAKSLTNKAYKDIGGFFRSMWGPYAGWAQAILFVADTKPLPSLYTLSKNLDKEIHTQK</sequence>
<dbReference type="PANTHER" id="PTHR10242:SF2">
    <property type="entry name" value="N-GLYCOSYLASE_DNA LYASE"/>
    <property type="match status" value="1"/>
</dbReference>
<proteinExistence type="inferred from homology"/>
<accession>A0ABP0F4T3</accession>
<evidence type="ECO:0000313" key="12">
    <source>
        <dbReference type="Proteomes" id="UP001642483"/>
    </source>
</evidence>
<keyword evidence="8" id="KW-0326">Glycosidase</keyword>
<reference evidence="11 12" key="1">
    <citation type="submission" date="2024-02" db="EMBL/GenBank/DDBJ databases">
        <authorList>
            <person name="Daric V."/>
            <person name="Darras S."/>
        </authorList>
    </citation>
    <scope>NUCLEOTIDE SEQUENCE [LARGE SCALE GENOMIC DNA]</scope>
</reference>
<keyword evidence="3" id="KW-0227">DNA damage</keyword>
<evidence type="ECO:0000259" key="10">
    <source>
        <dbReference type="SMART" id="SM00478"/>
    </source>
</evidence>
<dbReference type="Gene3D" id="3.30.310.40">
    <property type="match status" value="1"/>
</dbReference>
<dbReference type="Pfam" id="PF00730">
    <property type="entry name" value="HhH-GPD"/>
    <property type="match status" value="1"/>
</dbReference>
<evidence type="ECO:0000256" key="6">
    <source>
        <dbReference type="ARBA" id="ARBA00023239"/>
    </source>
</evidence>
<keyword evidence="12" id="KW-1185">Reference proteome</keyword>
<dbReference type="InterPro" id="IPR003265">
    <property type="entry name" value="HhH-GPD_domain"/>
</dbReference>
<name>A0ABP0F4T3_CLALP</name>
<dbReference type="SMART" id="SM00478">
    <property type="entry name" value="ENDO3c"/>
    <property type="match status" value="1"/>
</dbReference>
<evidence type="ECO:0000256" key="1">
    <source>
        <dbReference type="ARBA" id="ARBA00010679"/>
    </source>
</evidence>
<comment type="caution">
    <text evidence="11">The sequence shown here is derived from an EMBL/GenBank/DDBJ whole genome shotgun (WGS) entry which is preliminary data.</text>
</comment>
<dbReference type="EC" id="4.2.99.18" evidence="2"/>
<evidence type="ECO:0000256" key="9">
    <source>
        <dbReference type="ARBA" id="ARBA00044632"/>
    </source>
</evidence>
<dbReference type="InterPro" id="IPR052054">
    <property type="entry name" value="Oxidative_DNA_repair_enzyme"/>
</dbReference>
<evidence type="ECO:0000256" key="4">
    <source>
        <dbReference type="ARBA" id="ARBA00022801"/>
    </source>
</evidence>
<organism evidence="11 12">
    <name type="scientific">Clavelina lepadiformis</name>
    <name type="common">Light-bulb sea squirt</name>
    <name type="synonym">Ascidia lepadiformis</name>
    <dbReference type="NCBI Taxonomy" id="159417"/>
    <lineage>
        <taxon>Eukaryota</taxon>
        <taxon>Metazoa</taxon>
        <taxon>Chordata</taxon>
        <taxon>Tunicata</taxon>
        <taxon>Ascidiacea</taxon>
        <taxon>Aplousobranchia</taxon>
        <taxon>Clavelinidae</taxon>
        <taxon>Clavelina</taxon>
    </lineage>
</organism>
<keyword evidence="7" id="KW-0511">Multifunctional enzyme</keyword>
<dbReference type="SUPFAM" id="SSF48150">
    <property type="entry name" value="DNA-glycosylase"/>
    <property type="match status" value="1"/>
</dbReference>
<dbReference type="Gene3D" id="1.10.340.30">
    <property type="entry name" value="Hypothetical protein, domain 2"/>
    <property type="match status" value="1"/>
</dbReference>
<keyword evidence="6" id="KW-0456">Lyase</keyword>
<keyword evidence="5" id="KW-0234">DNA repair</keyword>
<dbReference type="CDD" id="cd00056">
    <property type="entry name" value="ENDO3c"/>
    <property type="match status" value="1"/>
</dbReference>
<evidence type="ECO:0000256" key="5">
    <source>
        <dbReference type="ARBA" id="ARBA00023204"/>
    </source>
</evidence>